<comment type="catalytic activity">
    <reaction evidence="8">
        <text>an acyl-CoA + a 1,2-diacyl-sn-glycerol = a triacyl-sn-glycerol + CoA</text>
        <dbReference type="Rhea" id="RHEA:10868"/>
        <dbReference type="ChEBI" id="CHEBI:17815"/>
        <dbReference type="ChEBI" id="CHEBI:57287"/>
        <dbReference type="ChEBI" id="CHEBI:58342"/>
        <dbReference type="ChEBI" id="CHEBI:64615"/>
        <dbReference type="EC" id="2.3.1.20"/>
    </reaction>
</comment>
<gene>
    <name evidence="9" type="ORF">IBL26_21075</name>
</gene>
<accession>A0ABR7RTE5</accession>
<dbReference type="InterPro" id="IPR000801">
    <property type="entry name" value="Esterase-like"/>
</dbReference>
<dbReference type="InterPro" id="IPR052558">
    <property type="entry name" value="Siderophore_Hydrolase_D"/>
</dbReference>
<dbReference type="SUPFAM" id="SSF53474">
    <property type="entry name" value="alpha/beta-Hydrolases"/>
    <property type="match status" value="1"/>
</dbReference>
<comment type="catalytic activity">
    <reaction evidence="1">
        <text>2 alpha,alpha'-trehalose 6-mycolate = alpha,alpha'-trehalose 6,6'-bismycolate + alpha,alpha-trehalose</text>
        <dbReference type="Rhea" id="RHEA:23472"/>
        <dbReference type="ChEBI" id="CHEBI:16551"/>
        <dbReference type="ChEBI" id="CHEBI:18195"/>
        <dbReference type="ChEBI" id="CHEBI:18234"/>
        <dbReference type="EC" id="2.3.1.122"/>
    </reaction>
</comment>
<dbReference type="InterPro" id="IPR029058">
    <property type="entry name" value="AB_hydrolase_fold"/>
</dbReference>
<reference evidence="9 10" key="1">
    <citation type="journal article" date="2013" name="Int. J. Syst. Evol. Microbiol.">
        <title>Roseomonas aerophila sp. nov., isolated from air.</title>
        <authorList>
            <person name="Kim S.J."/>
            <person name="Weon H.Y."/>
            <person name="Ahn J.H."/>
            <person name="Hong S.B."/>
            <person name="Seok S.J."/>
            <person name="Whang K.S."/>
            <person name="Kwon S.W."/>
        </authorList>
    </citation>
    <scope>NUCLEOTIDE SEQUENCE [LARGE SCALE GENOMIC DNA]</scope>
    <source>
        <strain evidence="9 10">NBRC 108923</strain>
    </source>
</reference>
<dbReference type="PANTHER" id="PTHR40841:SF2">
    <property type="entry name" value="SIDEROPHORE-DEGRADING ESTERASE (EUROFUNG)"/>
    <property type="match status" value="1"/>
</dbReference>
<dbReference type="PANTHER" id="PTHR40841">
    <property type="entry name" value="SIDEROPHORE TRIACETYLFUSARININE C ESTERASE"/>
    <property type="match status" value="1"/>
</dbReference>
<dbReference type="Proteomes" id="UP000626026">
    <property type="component" value="Unassembled WGS sequence"/>
</dbReference>
<evidence type="ECO:0000256" key="2">
    <source>
        <dbReference type="ARBA" id="ARBA00005622"/>
    </source>
</evidence>
<dbReference type="PROSITE" id="PS51318">
    <property type="entry name" value="TAT"/>
    <property type="match status" value="1"/>
</dbReference>
<dbReference type="EC" id="2.3.1.122" evidence="4"/>
<comment type="caution">
    <text evidence="9">The sequence shown here is derived from an EMBL/GenBank/DDBJ whole genome shotgun (WGS) entry which is preliminary data.</text>
</comment>
<evidence type="ECO:0000313" key="9">
    <source>
        <dbReference type="EMBL" id="MBC9209352.1"/>
    </source>
</evidence>
<name>A0ABR7RTE5_9PROT</name>
<dbReference type="GO" id="GO:0016787">
    <property type="term" value="F:hydrolase activity"/>
    <property type="evidence" value="ECO:0007669"/>
    <property type="project" value="UniProtKB-KW"/>
</dbReference>
<dbReference type="EC" id="2.3.1.20" evidence="5"/>
<evidence type="ECO:0000256" key="4">
    <source>
        <dbReference type="ARBA" id="ARBA00012820"/>
    </source>
</evidence>
<organism evidence="9 10">
    <name type="scientific">Teichococcus aerophilus</name>
    <dbReference type="NCBI Taxonomy" id="1224513"/>
    <lineage>
        <taxon>Bacteria</taxon>
        <taxon>Pseudomonadati</taxon>
        <taxon>Pseudomonadota</taxon>
        <taxon>Alphaproteobacteria</taxon>
        <taxon>Acetobacterales</taxon>
        <taxon>Roseomonadaceae</taxon>
        <taxon>Roseomonas</taxon>
    </lineage>
</organism>
<sequence>MMERTMRHGETRPGRRHVLGGGLAGLALLVGPEARAAALPGRVPFALARAEEWSLTARNGRRYRVLLSWPPGEVPEAGWPVLYALDGNAMFEVLTGACRFLPDASQGVIVAIDFPLDDTEEARRDFEYTLPVPEGFSEVRGRHGGADALLAVIEHELRPLVEAAFRIDPARRALFGHSYGGLFALHALFTRTQSFSTYLAASPSIWWGGGVLLREAESFAAHPAPHGAPPRLLMTFGSLEGRLRPDGTVVPPGGQRRIMGDNVRELAERLHALPGRFGALEVQEFVGENHGSVRAAAAGRAVPFAFLA</sequence>
<dbReference type="Pfam" id="PF00756">
    <property type="entry name" value="Esterase"/>
    <property type="match status" value="1"/>
</dbReference>
<keyword evidence="6 9" id="KW-0378">Hydrolase</keyword>
<comment type="similarity">
    <text evidence="3">Belongs to the mycobacterial A85 antigen family.</text>
</comment>
<evidence type="ECO:0000313" key="10">
    <source>
        <dbReference type="Proteomes" id="UP000626026"/>
    </source>
</evidence>
<dbReference type="RefSeq" id="WP_187786490.1">
    <property type="nucleotide sequence ID" value="NZ_JACTVA010000052.1"/>
</dbReference>
<evidence type="ECO:0000256" key="7">
    <source>
        <dbReference type="ARBA" id="ARBA00032572"/>
    </source>
</evidence>
<evidence type="ECO:0000256" key="1">
    <source>
        <dbReference type="ARBA" id="ARBA00000697"/>
    </source>
</evidence>
<dbReference type="EMBL" id="JACTVA010000052">
    <property type="protein sequence ID" value="MBC9209352.1"/>
    <property type="molecule type" value="Genomic_DNA"/>
</dbReference>
<evidence type="ECO:0000256" key="8">
    <source>
        <dbReference type="ARBA" id="ARBA00048109"/>
    </source>
</evidence>
<evidence type="ECO:0000256" key="3">
    <source>
        <dbReference type="ARBA" id="ARBA00005874"/>
    </source>
</evidence>
<comment type="similarity">
    <text evidence="2">Belongs to the esterase D family.</text>
</comment>
<evidence type="ECO:0000256" key="6">
    <source>
        <dbReference type="ARBA" id="ARBA00022801"/>
    </source>
</evidence>
<evidence type="ECO:0000256" key="5">
    <source>
        <dbReference type="ARBA" id="ARBA00013244"/>
    </source>
</evidence>
<protein>
    <recommendedName>
        <fullName evidence="7">Acyl-CoA:diacylglycerol acyltransferase</fullName>
        <ecNumber evidence="4">2.3.1.122</ecNumber>
        <ecNumber evidence="5">2.3.1.20</ecNumber>
    </recommendedName>
</protein>
<proteinExistence type="inferred from homology"/>
<dbReference type="InterPro" id="IPR006311">
    <property type="entry name" value="TAT_signal"/>
</dbReference>
<dbReference type="Gene3D" id="3.40.50.1820">
    <property type="entry name" value="alpha/beta hydrolase"/>
    <property type="match status" value="1"/>
</dbReference>
<keyword evidence="10" id="KW-1185">Reference proteome</keyword>